<proteinExistence type="predicted"/>
<gene>
    <name evidence="2" type="ORF">GCM10023186_27570</name>
</gene>
<protein>
    <recommendedName>
        <fullName evidence="4">Secreted protein</fullName>
    </recommendedName>
</protein>
<evidence type="ECO:0008006" key="4">
    <source>
        <dbReference type="Google" id="ProtNLM"/>
    </source>
</evidence>
<reference evidence="3" key="1">
    <citation type="journal article" date="2019" name="Int. J. Syst. Evol. Microbiol.">
        <title>The Global Catalogue of Microorganisms (GCM) 10K type strain sequencing project: providing services to taxonomists for standard genome sequencing and annotation.</title>
        <authorList>
            <consortium name="The Broad Institute Genomics Platform"/>
            <consortium name="The Broad Institute Genome Sequencing Center for Infectious Disease"/>
            <person name="Wu L."/>
            <person name="Ma J."/>
        </authorList>
    </citation>
    <scope>NUCLEOTIDE SEQUENCE [LARGE SCALE GENOMIC DNA]</scope>
    <source>
        <strain evidence="3">JCM 17924</strain>
    </source>
</reference>
<keyword evidence="1" id="KW-0732">Signal</keyword>
<dbReference type="RefSeq" id="WP_345225124.1">
    <property type="nucleotide sequence ID" value="NZ_BAABHA010000008.1"/>
</dbReference>
<name>A0ABP8J4G4_9BACT</name>
<dbReference type="Proteomes" id="UP001500454">
    <property type="component" value="Unassembled WGS sequence"/>
</dbReference>
<comment type="caution">
    <text evidence="2">The sequence shown here is derived from an EMBL/GenBank/DDBJ whole genome shotgun (WGS) entry which is preliminary data.</text>
</comment>
<evidence type="ECO:0000256" key="1">
    <source>
        <dbReference type="SAM" id="SignalP"/>
    </source>
</evidence>
<feature type="chain" id="PRO_5046578232" description="Secreted protein" evidence="1">
    <location>
        <begin position="24"/>
        <end position="212"/>
    </location>
</feature>
<keyword evidence="3" id="KW-1185">Reference proteome</keyword>
<feature type="signal peptide" evidence="1">
    <location>
        <begin position="1"/>
        <end position="23"/>
    </location>
</feature>
<sequence length="212" mass="22960">MKKLLISFSLLLLSTLASHTAQAQMTVSTPGGNVTLPNTRPAAPQMPMMMHQAIVQTGTCVLTDSSRVSGSIDFEADDDGNLQLKVKTSDGQKLKYAYTQMAYLLMNKGRYIPVTDNSPEAFATFARVHTWGKLQAVQSGNTLLVRQQGTTSWVAVPAEGGPFENLKKLRAAVGPMVADQPAYAAALADGRITHNNLLQFIKSYNAYVTKQP</sequence>
<accession>A0ABP8J4G4</accession>
<dbReference type="EMBL" id="BAABHA010000008">
    <property type="protein sequence ID" value="GAA4384806.1"/>
    <property type="molecule type" value="Genomic_DNA"/>
</dbReference>
<organism evidence="2 3">
    <name type="scientific">Hymenobacter koreensis</name>
    <dbReference type="NCBI Taxonomy" id="1084523"/>
    <lineage>
        <taxon>Bacteria</taxon>
        <taxon>Pseudomonadati</taxon>
        <taxon>Bacteroidota</taxon>
        <taxon>Cytophagia</taxon>
        <taxon>Cytophagales</taxon>
        <taxon>Hymenobacteraceae</taxon>
        <taxon>Hymenobacter</taxon>
    </lineage>
</organism>
<evidence type="ECO:0000313" key="2">
    <source>
        <dbReference type="EMBL" id="GAA4384806.1"/>
    </source>
</evidence>
<evidence type="ECO:0000313" key="3">
    <source>
        <dbReference type="Proteomes" id="UP001500454"/>
    </source>
</evidence>